<evidence type="ECO:0000313" key="1">
    <source>
        <dbReference type="EMBL" id="MEK8027236.1"/>
    </source>
</evidence>
<sequence length="120" mass="12529">MDEDEIVARINAMSQPEEDSGGLLQAITATGSKYVGSAFEQGSSLLSGYLSRRIDIDLNARALATGGTSTMRGDQRPINVTATGGQVGAGSVTVGYNFKAMMPYLIVGAVVWLATKKRAG</sequence>
<accession>A0ABU9BBF8</accession>
<name>A0ABU9BBF8_9BURK</name>
<dbReference type="RefSeq" id="WP_341375014.1">
    <property type="nucleotide sequence ID" value="NZ_JBBUTF010000013.1"/>
</dbReference>
<keyword evidence="2" id="KW-1185">Reference proteome</keyword>
<dbReference type="Proteomes" id="UP001368500">
    <property type="component" value="Unassembled WGS sequence"/>
</dbReference>
<evidence type="ECO:0000313" key="2">
    <source>
        <dbReference type="Proteomes" id="UP001368500"/>
    </source>
</evidence>
<protein>
    <submittedName>
        <fullName evidence="1">Uncharacterized protein</fullName>
    </submittedName>
</protein>
<gene>
    <name evidence="1" type="ORF">AACH11_14820</name>
</gene>
<proteinExistence type="predicted"/>
<dbReference type="EMBL" id="JBBUTF010000013">
    <property type="protein sequence ID" value="MEK8027236.1"/>
    <property type="molecule type" value="Genomic_DNA"/>
</dbReference>
<comment type="caution">
    <text evidence="1">The sequence shown here is derived from an EMBL/GenBank/DDBJ whole genome shotgun (WGS) entry which is preliminary data.</text>
</comment>
<reference evidence="1 2" key="1">
    <citation type="submission" date="2024-04" db="EMBL/GenBank/DDBJ databases">
        <title>Novel species of the genus Ideonella isolated from streams.</title>
        <authorList>
            <person name="Lu H."/>
        </authorList>
    </citation>
    <scope>NUCLEOTIDE SEQUENCE [LARGE SCALE GENOMIC DNA]</scope>
    <source>
        <strain evidence="1 2">BYS139W</strain>
    </source>
</reference>
<organism evidence="1 2">
    <name type="scientific">Pseudaquabacterium rugosum</name>
    <dbReference type="NCBI Taxonomy" id="2984194"/>
    <lineage>
        <taxon>Bacteria</taxon>
        <taxon>Pseudomonadati</taxon>
        <taxon>Pseudomonadota</taxon>
        <taxon>Betaproteobacteria</taxon>
        <taxon>Burkholderiales</taxon>
        <taxon>Sphaerotilaceae</taxon>
        <taxon>Pseudaquabacterium</taxon>
    </lineage>
</organism>